<evidence type="ECO:0000313" key="2">
    <source>
        <dbReference type="EMBL" id="ORD99610.1"/>
    </source>
</evidence>
<feature type="compositionally biased region" description="Acidic residues" evidence="1">
    <location>
        <begin position="234"/>
        <end position="245"/>
    </location>
</feature>
<dbReference type="Proteomes" id="UP000192501">
    <property type="component" value="Unassembled WGS sequence"/>
</dbReference>
<dbReference type="EMBL" id="LTAI01000150">
    <property type="protein sequence ID" value="ORD99610.1"/>
    <property type="molecule type" value="Genomic_DNA"/>
</dbReference>
<evidence type="ECO:0000256" key="1">
    <source>
        <dbReference type="SAM" id="MobiDB-lite"/>
    </source>
</evidence>
<dbReference type="VEuPathDB" id="MicrosporidiaDB:HERIO_116"/>
<feature type="region of interest" description="Disordered" evidence="1">
    <location>
        <begin position="234"/>
        <end position="261"/>
    </location>
</feature>
<evidence type="ECO:0000313" key="3">
    <source>
        <dbReference type="Proteomes" id="UP000192501"/>
    </source>
</evidence>
<dbReference type="VEuPathDB" id="MicrosporidiaDB:A0H76_539"/>
<accession>A0A1X0QIK3</accession>
<gene>
    <name evidence="2" type="ORF">A0H76_539</name>
</gene>
<organism evidence="2 3">
    <name type="scientific">Hepatospora eriocheir</name>
    <dbReference type="NCBI Taxonomy" id="1081669"/>
    <lineage>
        <taxon>Eukaryota</taxon>
        <taxon>Fungi</taxon>
        <taxon>Fungi incertae sedis</taxon>
        <taxon>Microsporidia</taxon>
        <taxon>Hepatosporidae</taxon>
        <taxon>Hepatospora</taxon>
    </lineage>
</organism>
<dbReference type="AlphaFoldDB" id="A0A1X0QIK3"/>
<reference evidence="2 3" key="1">
    <citation type="journal article" date="2017" name="Environ. Microbiol.">
        <title>Decay of the glycolytic pathway and adaptation to intranuclear parasitism within Enterocytozoonidae microsporidia.</title>
        <authorList>
            <person name="Wiredu Boakye D."/>
            <person name="Jaroenlak P."/>
            <person name="Prachumwat A."/>
            <person name="Williams T.A."/>
            <person name="Bateman K.S."/>
            <person name="Itsathitphaisarn O."/>
            <person name="Sritunyalucksana K."/>
            <person name="Paszkiewicz K.H."/>
            <person name="Moore K.A."/>
            <person name="Stentiford G.D."/>
            <person name="Williams B.A."/>
        </authorList>
    </citation>
    <scope>NUCLEOTIDE SEQUENCE [LARGE SCALE GENOMIC DNA]</scope>
    <source>
        <strain evidence="3">canceri</strain>
    </source>
</reference>
<proteinExistence type="predicted"/>
<protein>
    <submittedName>
        <fullName evidence="2">Uncharacterized protein</fullName>
    </submittedName>
</protein>
<comment type="caution">
    <text evidence="2">The sequence shown here is derived from an EMBL/GenBank/DDBJ whole genome shotgun (WGS) entry which is preliminary data.</text>
</comment>
<sequence>MNNSSTDFLNELNSLDEFNLDNMENSVPLNRKNSSIKDKLTETNNNSIAFEITQFPSSMESLKQSIFKETQKTTTLDTTLQVENRINKNNENIYEAYSLKEALISFLPLRNKVLTELKIKKIQETVKMRVFKKNSFIKPVDILFSDKIEASEKVNDSDSTVLLDISSELSQTENNELDFNDNNLNEIVDGYINKENLIDKDDDSNQINERNIKVNKNKPDVYKYLDMEAECSDDECDSVTEDENELNSFVSKNEESNENAF</sequence>
<name>A0A1X0QIK3_9MICR</name>